<dbReference type="OrthoDB" id="9757947at2"/>
<evidence type="ECO:0000259" key="5">
    <source>
        <dbReference type="Pfam" id="PF18962"/>
    </source>
</evidence>
<keyword evidence="1" id="KW-0602">Photosynthesis</keyword>
<dbReference type="SUPFAM" id="SSF110296">
    <property type="entry name" value="Oligoxyloglucan reducing end-specific cellobiohydrolase"/>
    <property type="match status" value="2"/>
</dbReference>
<protein>
    <submittedName>
        <fullName evidence="6">BNR/Asp-box repeat protein</fullName>
    </submittedName>
</protein>
<dbReference type="Proteomes" id="UP000005631">
    <property type="component" value="Chromosome"/>
</dbReference>
<evidence type="ECO:0000256" key="2">
    <source>
        <dbReference type="ARBA" id="ARBA00022729"/>
    </source>
</evidence>
<accession>G8R7I0</accession>
<gene>
    <name evidence="6" type="ordered locus">Oweho_1334</name>
</gene>
<dbReference type="NCBIfam" id="TIGR04183">
    <property type="entry name" value="Por_Secre_tail"/>
    <property type="match status" value="1"/>
</dbReference>
<evidence type="ECO:0000259" key="4">
    <source>
        <dbReference type="Pfam" id="PF14870"/>
    </source>
</evidence>
<dbReference type="Gene3D" id="2.130.10.10">
    <property type="entry name" value="YVTN repeat-like/Quinoprotein amine dehydrogenase"/>
    <property type="match status" value="4"/>
</dbReference>
<feature type="domain" description="Photosynthesis system II assembly factor Ycf48/Hcf136-like" evidence="4">
    <location>
        <begin position="470"/>
        <end position="586"/>
    </location>
</feature>
<keyword evidence="2" id="KW-0732">Signal</keyword>
<keyword evidence="3" id="KW-0604">Photosystem II</keyword>
<keyword evidence="7" id="KW-1185">Reference proteome</keyword>
<sequence length="750" mass="81994">MKTRLFLLFTFIGFALGAQTYHWRHINAQANVYEQVPGNSTHIFTGDAAGFIKKSTNSGQDWEIVYRGDASSIYDVKFIDANNGFATCADQGLFLTTTDAGQTWKQNIMLDSANNPVTERFHSVEIIDANTLIINGTFNSGKRAFISTDKGASFTELHVPGTAIHVEGDTLLAFGQNGFSFGISLSTDLGQSWTLVKSNPALGSNNFYYNGYKEASIISSKVFFLSSNDLNPDGVFKTTDGGLTFTMLTDPANNFHPNYVNFSSATTGTIAGKISSAGFGFFSTTDAGHTWTPLYSASGYATQLKPPFLNLGNNTILGQRYFHSVISTDGGLTFTDNSDDFNPVGTFSHQNIEVVDNQNLYAYTITGTGTYAKRQAMLSNDGGMNWYNMKDSTGTLLENTFANMQVISKDTVMYTYGNAIRRFVKNGTGSGRTVYSKTGFGSGIAKMVKSGNRLLAFTSSYVYYSSDRGASWQSMYSALNTNDNKDIQFTDFSNIYALQSNQILKSTDTGKTWLDVTNGISLGTSANNGTAGMVVKSASEIVIFGYNGRLYRTTDGGQNWTDLKPTLPQTPVDLRFYDFEFMEFKDNMIGYAGDRTANGGRYILQTLDGGLTWSHFTSGQYMVTPHDMDFADTATGIMMGGSGPNVIRYFSDINYSTDTISANGQPASGVNLAENRNTSVSLYPNPAYHYCTVSGCLVSNAYLISLQGKKISLPEVRNNNIELSGIAPGMYILIIEDEQKQTFTQKLMVQ</sequence>
<dbReference type="eggNOG" id="COG4447">
    <property type="taxonomic scope" value="Bacteria"/>
</dbReference>
<dbReference type="HOGENOM" id="CLU_402161_0_0_10"/>
<dbReference type="KEGG" id="oho:Oweho_1334"/>
<dbReference type="Pfam" id="PF18962">
    <property type="entry name" value="Por_Secre_tail"/>
    <property type="match status" value="1"/>
</dbReference>
<dbReference type="EMBL" id="CP003156">
    <property type="protein sequence ID" value="AEV32333.1"/>
    <property type="molecule type" value="Genomic_DNA"/>
</dbReference>
<dbReference type="AlphaFoldDB" id="G8R7I0"/>
<evidence type="ECO:0000313" key="7">
    <source>
        <dbReference type="Proteomes" id="UP000005631"/>
    </source>
</evidence>
<feature type="domain" description="Photosynthesis system II assembly factor Ycf48/Hcf136-like" evidence="4">
    <location>
        <begin position="58"/>
        <end position="134"/>
    </location>
</feature>
<dbReference type="CDD" id="cd15482">
    <property type="entry name" value="Sialidase_non-viral"/>
    <property type="match status" value="2"/>
</dbReference>
<name>G8R7I0_OWEHD</name>
<evidence type="ECO:0000256" key="3">
    <source>
        <dbReference type="ARBA" id="ARBA00023276"/>
    </source>
</evidence>
<feature type="domain" description="Secretion system C-terminal sorting" evidence="5">
    <location>
        <begin position="682"/>
        <end position="749"/>
    </location>
</feature>
<reference evidence="6 7" key="1">
    <citation type="journal article" date="2012" name="Stand. Genomic Sci.">
        <title>Genome sequence of the orange-pigmented seawater bacterium Owenweeksia hongkongensis type strain (UST20020801(T)).</title>
        <authorList>
            <person name="Riedel T."/>
            <person name="Held B."/>
            <person name="Nolan M."/>
            <person name="Lucas S."/>
            <person name="Lapidus A."/>
            <person name="Tice H."/>
            <person name="Del Rio T.G."/>
            <person name="Cheng J.F."/>
            <person name="Han C."/>
            <person name="Tapia R."/>
            <person name="Goodwin L.A."/>
            <person name="Pitluck S."/>
            <person name="Liolios K."/>
            <person name="Mavromatis K."/>
            <person name="Pagani I."/>
            <person name="Ivanova N."/>
            <person name="Mikhailova N."/>
            <person name="Pati A."/>
            <person name="Chen A."/>
            <person name="Palaniappan K."/>
            <person name="Rohde M."/>
            <person name="Tindall B.J."/>
            <person name="Detter J.C."/>
            <person name="Goker M."/>
            <person name="Woyke T."/>
            <person name="Bristow J."/>
            <person name="Eisen J.A."/>
            <person name="Markowitz V."/>
            <person name="Hugenholtz P."/>
            <person name="Klenk H.P."/>
            <person name="Kyrpides N.C."/>
        </authorList>
    </citation>
    <scope>NUCLEOTIDE SEQUENCE</scope>
    <source>
        <strain evidence="7">DSM 17368 / JCM 12287 / NRRL B-23963</strain>
    </source>
</reference>
<dbReference type="GO" id="GO:0015979">
    <property type="term" value="P:photosynthesis"/>
    <property type="evidence" value="ECO:0007669"/>
    <property type="project" value="UniProtKB-KW"/>
</dbReference>
<dbReference type="Pfam" id="PF14870">
    <property type="entry name" value="PSII_BNR"/>
    <property type="match status" value="2"/>
</dbReference>
<dbReference type="RefSeq" id="WP_014201689.1">
    <property type="nucleotide sequence ID" value="NC_016599.1"/>
</dbReference>
<dbReference type="InterPro" id="IPR015943">
    <property type="entry name" value="WD40/YVTN_repeat-like_dom_sf"/>
</dbReference>
<dbReference type="PATRIC" id="fig|926562.3.peg.1345"/>
<dbReference type="InterPro" id="IPR028203">
    <property type="entry name" value="PSII_CF48-like_dom"/>
</dbReference>
<dbReference type="PANTHER" id="PTHR47199">
    <property type="entry name" value="PHOTOSYSTEM II STABILITY/ASSEMBLY FACTOR HCF136, CHLOROPLASTIC"/>
    <property type="match status" value="1"/>
</dbReference>
<evidence type="ECO:0000256" key="1">
    <source>
        <dbReference type="ARBA" id="ARBA00022531"/>
    </source>
</evidence>
<evidence type="ECO:0000313" key="6">
    <source>
        <dbReference type="EMBL" id="AEV32333.1"/>
    </source>
</evidence>
<dbReference type="STRING" id="926562.Oweho_1334"/>
<proteinExistence type="predicted"/>
<dbReference type="PANTHER" id="PTHR47199:SF2">
    <property type="entry name" value="PHOTOSYSTEM II STABILITY_ASSEMBLY FACTOR HCF136, CHLOROPLASTIC"/>
    <property type="match status" value="1"/>
</dbReference>
<organism evidence="6 7">
    <name type="scientific">Owenweeksia hongkongensis (strain DSM 17368 / CIP 108786 / JCM 12287 / NRRL B-23963 / UST20020801)</name>
    <dbReference type="NCBI Taxonomy" id="926562"/>
    <lineage>
        <taxon>Bacteria</taxon>
        <taxon>Pseudomonadati</taxon>
        <taxon>Bacteroidota</taxon>
        <taxon>Flavobacteriia</taxon>
        <taxon>Flavobacteriales</taxon>
        <taxon>Owenweeksiaceae</taxon>
        <taxon>Owenweeksia</taxon>
    </lineage>
</organism>
<dbReference type="GO" id="GO:0009523">
    <property type="term" value="C:photosystem II"/>
    <property type="evidence" value="ECO:0007669"/>
    <property type="project" value="UniProtKB-KW"/>
</dbReference>
<dbReference type="InterPro" id="IPR026444">
    <property type="entry name" value="Secre_tail"/>
</dbReference>